<protein>
    <submittedName>
        <fullName evidence="3">Uncharacterized protein</fullName>
    </submittedName>
</protein>
<dbReference type="GeneID" id="33570759"/>
<dbReference type="AlphaFoldDB" id="A0A1Y2GJS2"/>
<evidence type="ECO:0000256" key="1">
    <source>
        <dbReference type="SAM" id="Phobius"/>
    </source>
</evidence>
<dbReference type="RefSeq" id="XP_021879815.1">
    <property type="nucleotide sequence ID" value="XM_022028916.1"/>
</dbReference>
<keyword evidence="1" id="KW-0472">Membrane</keyword>
<name>A0A1Y2GJS2_9FUNG</name>
<comment type="caution">
    <text evidence="3">The sequence shown here is derived from an EMBL/GenBank/DDBJ whole genome shotgun (WGS) entry which is preliminary data.</text>
</comment>
<dbReference type="OrthoDB" id="2308699at2759"/>
<dbReference type="EMBL" id="MCFF01000027">
    <property type="protein sequence ID" value="ORZ11718.1"/>
    <property type="molecule type" value="Genomic_DNA"/>
</dbReference>
<organism evidence="3 4">
    <name type="scientific">Lobosporangium transversale</name>
    <dbReference type="NCBI Taxonomy" id="64571"/>
    <lineage>
        <taxon>Eukaryota</taxon>
        <taxon>Fungi</taxon>
        <taxon>Fungi incertae sedis</taxon>
        <taxon>Mucoromycota</taxon>
        <taxon>Mortierellomycotina</taxon>
        <taxon>Mortierellomycetes</taxon>
        <taxon>Mortierellales</taxon>
        <taxon>Mortierellaceae</taxon>
        <taxon>Lobosporangium</taxon>
    </lineage>
</organism>
<evidence type="ECO:0000313" key="3">
    <source>
        <dbReference type="EMBL" id="ORZ11718.1"/>
    </source>
</evidence>
<dbReference type="EMBL" id="MCFF01000029">
    <property type="protein sequence ID" value="ORZ10977.1"/>
    <property type="molecule type" value="Genomic_DNA"/>
</dbReference>
<accession>A0A1Y2GJS2</accession>
<evidence type="ECO:0000313" key="4">
    <source>
        <dbReference type="Proteomes" id="UP000193648"/>
    </source>
</evidence>
<reference evidence="3 4" key="1">
    <citation type="submission" date="2016-07" db="EMBL/GenBank/DDBJ databases">
        <title>Pervasive Adenine N6-methylation of Active Genes in Fungi.</title>
        <authorList>
            <consortium name="DOE Joint Genome Institute"/>
            <person name="Mondo S.J."/>
            <person name="Dannebaum R.O."/>
            <person name="Kuo R.C."/>
            <person name="Labutti K."/>
            <person name="Haridas S."/>
            <person name="Kuo A."/>
            <person name="Salamov A."/>
            <person name="Ahrendt S.R."/>
            <person name="Lipzen A."/>
            <person name="Sullivan W."/>
            <person name="Andreopoulos W.B."/>
            <person name="Clum A."/>
            <person name="Lindquist E."/>
            <person name="Daum C."/>
            <person name="Ramamoorthy G.K."/>
            <person name="Gryganskyi A."/>
            <person name="Culley D."/>
            <person name="Magnuson J.K."/>
            <person name="James T.Y."/>
            <person name="O'Malley M.A."/>
            <person name="Stajich J.E."/>
            <person name="Spatafora J.W."/>
            <person name="Visel A."/>
            <person name="Grigoriev I.V."/>
        </authorList>
    </citation>
    <scope>NUCLEOTIDE SEQUENCE [LARGE SCALE GENOMIC DNA]</scope>
    <source>
        <strain evidence="3 4">NRRL 3116</strain>
    </source>
</reference>
<dbReference type="InParanoid" id="A0A1Y2GJS2"/>
<keyword evidence="1" id="KW-0812">Transmembrane</keyword>
<gene>
    <name evidence="3" type="ORF">BCR41DRAFT_397863</name>
    <name evidence="2" type="ORF">BCR41DRAFT_398148</name>
</gene>
<keyword evidence="4" id="KW-1185">Reference proteome</keyword>
<feature type="transmembrane region" description="Helical" evidence="1">
    <location>
        <begin position="12"/>
        <end position="31"/>
    </location>
</feature>
<dbReference type="Proteomes" id="UP000193648">
    <property type="component" value="Unassembled WGS sequence"/>
</dbReference>
<keyword evidence="1" id="KW-1133">Transmembrane helix</keyword>
<proteinExistence type="predicted"/>
<evidence type="ECO:0000313" key="2">
    <source>
        <dbReference type="EMBL" id="ORZ10977.1"/>
    </source>
</evidence>
<sequence>MFKLNLNKPSHIMLTWAGLTVSKTTFTFAVGNKRAFKYYPNQTTEISWEERVAMDEANAAKKGYKVNYKEIYKASEEAAAESEAGK</sequence>